<keyword evidence="1" id="KW-0812">Transmembrane</keyword>
<protein>
    <submittedName>
        <fullName evidence="2">PepSY domain-containing protein</fullName>
    </submittedName>
</protein>
<dbReference type="InterPro" id="IPR005625">
    <property type="entry name" value="PepSY-ass_TM"/>
</dbReference>
<feature type="transmembrane region" description="Helical" evidence="1">
    <location>
        <begin position="479"/>
        <end position="504"/>
    </location>
</feature>
<feature type="transmembrane region" description="Helical" evidence="1">
    <location>
        <begin position="12"/>
        <end position="34"/>
    </location>
</feature>
<dbReference type="EMBL" id="DRTD01000181">
    <property type="protein sequence ID" value="HHE54616.1"/>
    <property type="molecule type" value="Genomic_DNA"/>
</dbReference>
<gene>
    <name evidence="2" type="ORF">ENL21_02460</name>
</gene>
<feature type="transmembrane region" description="Helical" evidence="1">
    <location>
        <begin position="221"/>
        <end position="241"/>
    </location>
</feature>
<dbReference type="Proteomes" id="UP000886111">
    <property type="component" value="Unassembled WGS sequence"/>
</dbReference>
<dbReference type="AlphaFoldDB" id="A0A7V5H2E9"/>
<keyword evidence="1" id="KW-0472">Membrane</keyword>
<evidence type="ECO:0000256" key="1">
    <source>
        <dbReference type="SAM" id="Phobius"/>
    </source>
</evidence>
<sequence length="530" mass="60923">MMKVLYRKSRWLHKVLGLILIPFLIWMSISGIILNHPELMAQIDVPSWLIPSPYKIDNWNRSSIIGTVQTSDRSIYLYGKKGVWHVANTNSIRFLGNGFPESAFLQKTYHLIWLTQGKDSLLLAATDGGLFFSHLKDLEWHEIPLPGKAEKLKKILLVQNSLLVIGESNLYRCSLEQFPGPFTIVTPNRLENEKRITLVQLFFDLHDGKVWGLLGRLLMDLMGLIIIFASITGFYVWFWPWRTKKLATVRFKPQTINRLRSWNKWHIKIGAIVAVFFLILAGTGLFMRPPFLVAIAEKTLPAHYYPGKLSSNPWEHKIHNALYDAQRQRLIIATADGLWSGPPQLDRPFKKIELNVPIFVMGPTHFEALPNGHYRIASFSGIFDYNPSQDQAIDLLTGQKAKNISTVRPAELMVTGYFELKDGSKWITAHEQGICNLQGHPVHLWPVPKELNTQHTLSLWNYMFEIHNGRIFKFLIGDFYILIIPLGSIMFLLITLCGLFDWAYRKFRKPILQSSEYPEEILVGQPPVEV</sequence>
<dbReference type="Pfam" id="PF03929">
    <property type="entry name" value="PepSY_TM"/>
    <property type="match status" value="1"/>
</dbReference>
<comment type="caution">
    <text evidence="2">The sequence shown here is derived from an EMBL/GenBank/DDBJ whole genome shotgun (WGS) entry which is preliminary data.</text>
</comment>
<organism evidence="2">
    <name type="scientific">Caldithrix abyssi</name>
    <dbReference type="NCBI Taxonomy" id="187145"/>
    <lineage>
        <taxon>Bacteria</taxon>
        <taxon>Pseudomonadati</taxon>
        <taxon>Calditrichota</taxon>
        <taxon>Calditrichia</taxon>
        <taxon>Calditrichales</taxon>
        <taxon>Calditrichaceae</taxon>
        <taxon>Caldithrix</taxon>
    </lineage>
</organism>
<name>A0A7V5H2E9_CALAY</name>
<evidence type="ECO:0000313" key="2">
    <source>
        <dbReference type="EMBL" id="HHE54616.1"/>
    </source>
</evidence>
<feature type="transmembrane region" description="Helical" evidence="1">
    <location>
        <begin position="267"/>
        <end position="287"/>
    </location>
</feature>
<reference evidence="2" key="1">
    <citation type="journal article" date="2020" name="mSystems">
        <title>Genome- and Community-Level Interaction Insights into Carbon Utilization and Element Cycling Functions of Hydrothermarchaeota in Hydrothermal Sediment.</title>
        <authorList>
            <person name="Zhou Z."/>
            <person name="Liu Y."/>
            <person name="Xu W."/>
            <person name="Pan J."/>
            <person name="Luo Z.H."/>
            <person name="Li M."/>
        </authorList>
    </citation>
    <scope>NUCLEOTIDE SEQUENCE [LARGE SCALE GENOMIC DNA]</scope>
    <source>
        <strain evidence="2">HyVt-76</strain>
    </source>
</reference>
<keyword evidence="1" id="KW-1133">Transmembrane helix</keyword>
<proteinExistence type="predicted"/>
<accession>A0A7V5H2E9</accession>